<dbReference type="Pfam" id="PF20956">
    <property type="entry name" value="DUF4931_C"/>
    <property type="match status" value="1"/>
</dbReference>
<dbReference type="InterPro" id="IPR046322">
    <property type="entry name" value="DUF4931"/>
</dbReference>
<dbReference type="InterPro" id="IPR036265">
    <property type="entry name" value="HIT-like_sf"/>
</dbReference>
<dbReference type="EMBL" id="CYYP01000014">
    <property type="protein sequence ID" value="CUO44077.1"/>
    <property type="molecule type" value="Genomic_DNA"/>
</dbReference>
<dbReference type="Proteomes" id="UP000095468">
    <property type="component" value="Unassembled WGS sequence"/>
</dbReference>
<evidence type="ECO:0000313" key="4">
    <source>
        <dbReference type="Proteomes" id="UP000095468"/>
    </source>
</evidence>
<dbReference type="PIRSF" id="PIRSF031505">
    <property type="entry name" value="GalT_short"/>
    <property type="match status" value="1"/>
</dbReference>
<dbReference type="Gene3D" id="3.30.428.10">
    <property type="entry name" value="HIT-like"/>
    <property type="match status" value="1"/>
</dbReference>
<dbReference type="SUPFAM" id="SSF54197">
    <property type="entry name" value="HIT-like"/>
    <property type="match status" value="1"/>
</dbReference>
<dbReference type="Pfam" id="PF16285">
    <property type="entry name" value="DUF4931_N"/>
    <property type="match status" value="1"/>
</dbReference>
<proteinExistence type="predicted"/>
<sequence>MALVFDVQQASGKPDDNRRPGTACPFCDTEGLANIIQRDGDCIWLENKFKTLRATRQTVLIESADHDADLVTYEPDELHHVMRFALGCWQQMIDSQQYRSVLMYKNKGPLSGGSLVHPHMQIVGLEQEDGYTSLTSANFEGINLWQQGRIAVNISTEPIMGFFEINVSAPQGIAASDDTRDQAEADLFADAIQVALRYILNEHHGGRAESYNLFFYHLGGRTIAKALPRWVASPYFVGYRLAQVNAETTLDVDVERLRAHLEALTS</sequence>
<dbReference type="AlphaFoldDB" id="A0A174F3D0"/>
<dbReference type="InterPro" id="IPR012361">
    <property type="entry name" value="GalT_short"/>
</dbReference>
<evidence type="ECO:0000313" key="3">
    <source>
        <dbReference type="EMBL" id="CUO44077.1"/>
    </source>
</evidence>
<reference evidence="3 4" key="1">
    <citation type="submission" date="2015-09" db="EMBL/GenBank/DDBJ databases">
        <authorList>
            <consortium name="Pathogen Informatics"/>
        </authorList>
    </citation>
    <scope>NUCLEOTIDE SEQUENCE [LARGE SCALE GENOMIC DNA]</scope>
    <source>
        <strain evidence="3 4">2789STDY5608823</strain>
    </source>
</reference>
<gene>
    <name evidence="3" type="ORF">ERS852381_01584</name>
</gene>
<name>A0A174F3D0_9ACTN</name>
<feature type="domain" description="DUF4931" evidence="2">
    <location>
        <begin position="134"/>
        <end position="247"/>
    </location>
</feature>
<feature type="domain" description="DUF4931" evidence="1">
    <location>
        <begin position="9"/>
        <end position="126"/>
    </location>
</feature>
<evidence type="ECO:0008006" key="5">
    <source>
        <dbReference type="Google" id="ProtNLM"/>
    </source>
</evidence>
<dbReference type="InterPro" id="IPR049285">
    <property type="entry name" value="DUF4931_C"/>
</dbReference>
<evidence type="ECO:0000259" key="2">
    <source>
        <dbReference type="Pfam" id="PF20956"/>
    </source>
</evidence>
<organism evidence="3 4">
    <name type="scientific">Collinsella aerofaciens</name>
    <dbReference type="NCBI Taxonomy" id="74426"/>
    <lineage>
        <taxon>Bacteria</taxon>
        <taxon>Bacillati</taxon>
        <taxon>Actinomycetota</taxon>
        <taxon>Coriobacteriia</taxon>
        <taxon>Coriobacteriales</taxon>
        <taxon>Coriobacteriaceae</taxon>
        <taxon>Collinsella</taxon>
    </lineage>
</organism>
<evidence type="ECO:0000259" key="1">
    <source>
        <dbReference type="Pfam" id="PF16285"/>
    </source>
</evidence>
<accession>A0A174F3D0</accession>
<protein>
    <recommendedName>
        <fullName evidence="5">DUF4931 domain-containing protein</fullName>
    </recommendedName>
</protein>
<dbReference type="RefSeq" id="WP_055287182.1">
    <property type="nucleotide sequence ID" value="NZ_CYYP01000014.1"/>
</dbReference>